<dbReference type="PANTHER" id="PTHR47926:SF535">
    <property type="entry name" value="PENTACOTRIPEPTIDE-REPEAT REGION OF PRORP DOMAIN-CONTAINING PROTEIN"/>
    <property type="match status" value="1"/>
</dbReference>
<feature type="domain" description="Integrase catalytic" evidence="7">
    <location>
        <begin position="443"/>
        <end position="611"/>
    </location>
</feature>
<dbReference type="FunFam" id="1.25.40.10:FF:001306">
    <property type="entry name" value="Pentatricopeptide repeat-containing protein At1g28690, mitochondrial"/>
    <property type="match status" value="1"/>
</dbReference>
<dbReference type="FunFam" id="1.25.40.10:FF:001797">
    <property type="entry name" value="Pentatricopeptide repeat-containing protein At4g14050, mitochondrial"/>
    <property type="match status" value="1"/>
</dbReference>
<feature type="region of interest" description="Disordered" evidence="6">
    <location>
        <begin position="192"/>
        <end position="234"/>
    </location>
</feature>
<dbReference type="InterPro" id="IPR025724">
    <property type="entry name" value="GAG-pre-integrase_dom"/>
</dbReference>
<dbReference type="Pfam" id="PF14223">
    <property type="entry name" value="Retrotran_gag_2"/>
    <property type="match status" value="1"/>
</dbReference>
<dbReference type="InterPro" id="IPR046960">
    <property type="entry name" value="PPR_At4g14850-like_plant"/>
</dbReference>
<dbReference type="PROSITE" id="PS51375">
    <property type="entry name" value="PPR"/>
    <property type="match status" value="4"/>
</dbReference>
<dbReference type="Pfam" id="PF03407">
    <property type="entry name" value="Nucleotid_trans"/>
    <property type="match status" value="1"/>
</dbReference>
<sequence length="1914" mass="217007">MGGEDGSAHGIGKFDGTDFAFWRMQIEDYLYGKKLHQPLSMKPEKMAQEEWDLLDRQVLGVIRLTLSKNVAHNVAKEKTTEGLMKVLSDMYEKPSANNKVFLMKKLFHLKMEEGGPVATHVNEFNTIVNQLSSVEIEFDDEVRALILLASLPNSWEPMRAAVSNSVGNQKLKFVDVRDRILGEEVRRIDTGETSTSSAFNVENRGRDQNRRNQNRGRSKSRNGKGQSKSRKPVECWNCGKTGHFKTVNTTKASISYVDSPIDSWVLDSGASFHTTPDRNIMENYVVGNYGKVYLANGVPLDIVGIGDINLKMSDGLVWKITKVRHVPKLMRNLISVGQLDDTGHNVNFGDGAWKVKKGSMVVARGHKRGSLYMTMSYQETIAIVENAKQTQLWHCRLGHMSEKGMKLMVANGALPNLKTVDHQMCESCILGKQKRVSFSKEGREPKPEKLELVHTDVWGPAPVASLGGSFYYVTFIDDSTRKVWVYFMKTKSEVFSVFKRWKAMVETETDLKLKCLRSDNGGEYISEEFKRYCADNGIKKVKTIPGTPQQNGIAERMNRTLNERARSMRLHCGLPKTFWADAINTAAFLINRGPSVPLGFKIPEEVWSGKKVNLSFLKVFGCLAYVHVDDGARSKLDAKSKKCYFIGYGDTEFGYRFWDDQNRKIIRSKNVVFNEGALYKDKLKESSERKESEAVDLGDILAPEMQDTTVAKEHETQGEDVEVDGNDETIVIPRTPVTALRRTTRVSKPVVRYSPSLHYILLTDRGEPECYEEAMQVEESIKWELAMNDEMDSLRSNDTWELAELPKEKKALHNKWVYRIKEEHDGSKRYKARLVVKGFQQKEGVDYTEIFSPVVKMVTIRTVLGLVAKEDLHLQQMDVKTAFLHGELEEEIYMKQPEGFEVKGQEKLVCKLQKSLYGLKQAPRQWYKKFDSFMKKADFLRCEADHCCYFKRLKESYLILLLYVDDMLIVGADLHEINNLKTKLSEEFAMKDLGEAKQILGMRISRSKEGLKLSQEEYVKKILKRFNMDDAKPVSTPLANHFRLSRDQSPTTEDEMAYMDMVPYASAIGSLMYAMVCTRPDIAHAVGVVSRFMSNPGKEHWEAVKWIFRYLKKNPNLSLCFMKNEMGLQGYVDADNGGDIDSRKSTSGYVYTFGGTAICWVSKLQKIVALSSCEAEYVAVTEATKEMMWLQSFLRELGQDQEKSVLYCDSKSAIDLAKNPVYHARTKHIQLRYHFIRTALEDGVLVLEKIPGSKNPADMLTKVVPYEKLRINMEGHLINTGFYHVRSNNKTISLFQKWYDMRLKSTGMKEQDVLKTLLDSGYFNQLGLTVGFLSTTEFSGFCQDSPDMGAVTTVHAKYCCLHIPAKVFDLTRVLRDYKRYKASHVNSKWSPHVNMTIFRFTSISTRNFPSNHYSTFPLKQNVSSLSPAKYIAGALQEHINSSAPKAGQKIHADIIKTGFIPDLNISIKLLILHLKCGCLSYARQVFDELPKPTLSAYNYMISGYLKHGFLKELLLLVQRMSYSGEKADGYTLSMVLKASNTLGSNMIMPRSLCRLVHARIIKCDVELDDVLITALVDAYVKSGKLESARTVFETMKDENVVCCTSMISGYMNQGFVEDAEEIFNTTKVKDVVVYNAMVEGFSRSAETAKRSVDMYISMQRAGFHPNISTFASVIGACSVLTCHEVGQQVHAQIMKSGVYTHIKMGSSLLDMYAKCGGIDDARRIFDQMQEKNVFSWTSMIDGYGKNGNPEEALKLFTRMKEFRIEPNYVTFLGALSACSHSGLVEKGYEIFESMQRDYSMKPKMEHYACMVDLMGRAGELNKAFEFVRAMPERHNSDVWAALLSSCNLHGNVDLASIAASELFKMNADKRPGAYLALSNVYASNDKWDNVSKIREVMKARRISKNIGRSWTSED</sequence>
<dbReference type="Pfam" id="PF01535">
    <property type="entry name" value="PPR"/>
    <property type="match status" value="3"/>
</dbReference>
<keyword evidence="9" id="KW-1185">Reference proteome</keyword>
<proteinExistence type="predicted"/>
<dbReference type="GO" id="GO:0015074">
    <property type="term" value="P:DNA integration"/>
    <property type="evidence" value="ECO:0007669"/>
    <property type="project" value="InterPro"/>
</dbReference>
<dbReference type="Pfam" id="PF13041">
    <property type="entry name" value="PPR_2"/>
    <property type="match status" value="1"/>
</dbReference>
<evidence type="ECO:0000256" key="5">
    <source>
        <dbReference type="PROSITE-ProRule" id="PRU00708"/>
    </source>
</evidence>
<dbReference type="InterPro" id="IPR002885">
    <property type="entry name" value="PPR_rpt"/>
</dbReference>
<evidence type="ECO:0000313" key="8">
    <source>
        <dbReference type="EMBL" id="KAG7593230.1"/>
    </source>
</evidence>
<dbReference type="CDD" id="cd09272">
    <property type="entry name" value="RNase_HI_RT_Ty1"/>
    <property type="match status" value="1"/>
</dbReference>
<feature type="repeat" description="PPR" evidence="5">
    <location>
        <begin position="1493"/>
        <end position="1527"/>
    </location>
</feature>
<comment type="subcellular location">
    <subcellularLocation>
        <location evidence="1">Mitochondrion</location>
    </subcellularLocation>
</comment>
<feature type="compositionally biased region" description="Basic residues" evidence="6">
    <location>
        <begin position="212"/>
        <end position="230"/>
    </location>
</feature>
<evidence type="ECO:0000259" key="7">
    <source>
        <dbReference type="PROSITE" id="PS50994"/>
    </source>
</evidence>
<comment type="caution">
    <text evidence="8">The sequence shown here is derived from an EMBL/GenBank/DDBJ whole genome shotgun (WGS) entry which is preliminary data.</text>
</comment>
<dbReference type="NCBIfam" id="TIGR00756">
    <property type="entry name" value="PPR"/>
    <property type="match status" value="3"/>
</dbReference>
<dbReference type="InterPro" id="IPR054722">
    <property type="entry name" value="PolX-like_BBD"/>
</dbReference>
<dbReference type="Pfam" id="PF22936">
    <property type="entry name" value="Pol_BBD"/>
    <property type="match status" value="1"/>
</dbReference>
<dbReference type="GO" id="GO:0009451">
    <property type="term" value="P:RNA modification"/>
    <property type="evidence" value="ECO:0007669"/>
    <property type="project" value="InterPro"/>
</dbReference>
<feature type="repeat" description="PPR" evidence="5">
    <location>
        <begin position="1568"/>
        <end position="1602"/>
    </location>
</feature>
<dbReference type="InterPro" id="IPR013103">
    <property type="entry name" value="RVT_2"/>
</dbReference>
<dbReference type="InterPro" id="IPR046848">
    <property type="entry name" value="E_motif"/>
</dbReference>
<dbReference type="Pfam" id="PF07727">
    <property type="entry name" value="RVT_2"/>
    <property type="match status" value="1"/>
</dbReference>
<dbReference type="PROSITE" id="PS50994">
    <property type="entry name" value="INTEGRASE"/>
    <property type="match status" value="1"/>
</dbReference>
<dbReference type="InterPro" id="IPR001584">
    <property type="entry name" value="Integrase_cat-core"/>
</dbReference>
<dbReference type="InterPro" id="IPR005069">
    <property type="entry name" value="Nucl-diP-sugar_transferase"/>
</dbReference>
<accession>A0A8T2C4B5</accession>
<protein>
    <submittedName>
        <fullName evidence="8">Pentatricopeptide repeat</fullName>
    </submittedName>
</protein>
<dbReference type="EMBL" id="JAEFBK010000006">
    <property type="protein sequence ID" value="KAG7593230.1"/>
    <property type="molecule type" value="Genomic_DNA"/>
</dbReference>
<organism evidence="8 9">
    <name type="scientific">Arabidopsis thaliana x Arabidopsis arenosa</name>
    <dbReference type="NCBI Taxonomy" id="1240361"/>
    <lineage>
        <taxon>Eukaryota</taxon>
        <taxon>Viridiplantae</taxon>
        <taxon>Streptophyta</taxon>
        <taxon>Embryophyta</taxon>
        <taxon>Tracheophyta</taxon>
        <taxon>Spermatophyta</taxon>
        <taxon>Magnoliopsida</taxon>
        <taxon>eudicotyledons</taxon>
        <taxon>Gunneridae</taxon>
        <taxon>Pentapetalae</taxon>
        <taxon>rosids</taxon>
        <taxon>malvids</taxon>
        <taxon>Brassicales</taxon>
        <taxon>Brassicaceae</taxon>
        <taxon>Camelineae</taxon>
        <taxon>Arabidopsis</taxon>
    </lineage>
</organism>
<dbReference type="GO" id="GO:0003723">
    <property type="term" value="F:RNA binding"/>
    <property type="evidence" value="ECO:0007669"/>
    <property type="project" value="InterPro"/>
</dbReference>
<dbReference type="GO" id="GO:0005739">
    <property type="term" value="C:mitochondrion"/>
    <property type="evidence" value="ECO:0007669"/>
    <property type="project" value="UniProtKB-SubCell"/>
</dbReference>
<dbReference type="Pfam" id="PF25597">
    <property type="entry name" value="SH3_retrovirus"/>
    <property type="match status" value="1"/>
</dbReference>
<dbReference type="FunFam" id="1.25.40.10:FF:001075">
    <property type="entry name" value="Pentatricopeptide repeat-containing protein, mitochondrial"/>
    <property type="match status" value="1"/>
</dbReference>
<feature type="repeat" description="PPR" evidence="5">
    <location>
        <begin position="1732"/>
        <end position="1766"/>
    </location>
</feature>
<dbReference type="Proteomes" id="UP000694240">
    <property type="component" value="Chromosome 6"/>
</dbReference>
<dbReference type="InterPro" id="IPR057670">
    <property type="entry name" value="SH3_retrovirus"/>
</dbReference>
<evidence type="ECO:0000256" key="2">
    <source>
        <dbReference type="ARBA" id="ARBA00022737"/>
    </source>
</evidence>
<dbReference type="Pfam" id="PF20431">
    <property type="entry name" value="E_motif"/>
    <property type="match status" value="1"/>
</dbReference>
<keyword evidence="4" id="KW-0496">Mitochondrion</keyword>
<dbReference type="Pfam" id="PF13976">
    <property type="entry name" value="gag_pre-integrs"/>
    <property type="match status" value="1"/>
</dbReference>
<gene>
    <name evidence="8" type="ORF">ISN45_Aa01g020380</name>
</gene>
<feature type="repeat" description="PPR" evidence="5">
    <location>
        <begin position="1630"/>
        <end position="1665"/>
    </location>
</feature>
<keyword evidence="2" id="KW-0677">Repeat</keyword>
<evidence type="ECO:0000313" key="9">
    <source>
        <dbReference type="Proteomes" id="UP000694240"/>
    </source>
</evidence>
<dbReference type="Pfam" id="PF00665">
    <property type="entry name" value="rve"/>
    <property type="match status" value="1"/>
</dbReference>
<dbReference type="PANTHER" id="PTHR47926">
    <property type="entry name" value="PENTATRICOPEPTIDE REPEAT-CONTAINING PROTEIN"/>
    <property type="match status" value="1"/>
</dbReference>
<name>A0A8T2C4B5_9BRAS</name>
<evidence type="ECO:0000256" key="4">
    <source>
        <dbReference type="ARBA" id="ARBA00023128"/>
    </source>
</evidence>
<evidence type="ECO:0000256" key="1">
    <source>
        <dbReference type="ARBA" id="ARBA00004173"/>
    </source>
</evidence>
<keyword evidence="3" id="KW-0809">Transit peptide</keyword>
<evidence type="ECO:0000256" key="6">
    <source>
        <dbReference type="SAM" id="MobiDB-lite"/>
    </source>
</evidence>
<evidence type="ECO:0000256" key="3">
    <source>
        <dbReference type="ARBA" id="ARBA00022946"/>
    </source>
</evidence>
<reference evidence="8 9" key="1">
    <citation type="submission" date="2020-12" db="EMBL/GenBank/DDBJ databases">
        <title>Concerted genomic and epigenomic changes stabilize Arabidopsis allopolyploids.</title>
        <authorList>
            <person name="Chen Z."/>
        </authorList>
    </citation>
    <scope>NUCLEOTIDE SEQUENCE [LARGE SCALE GENOMIC DNA]</scope>
    <source>
        <strain evidence="8">Allo738</strain>
        <tissue evidence="8">Leaf</tissue>
    </source>
</reference>